<feature type="transmembrane region" description="Helical" evidence="2">
    <location>
        <begin position="428"/>
        <end position="448"/>
    </location>
</feature>
<name>A0A7X3LKZ4_9BACL</name>
<reference evidence="3 4" key="1">
    <citation type="submission" date="2019-12" db="EMBL/GenBank/DDBJ databases">
        <title>Paenibacillus sp. nov., an endophytic bacterium isolated from the stem of Dendrobium.</title>
        <authorList>
            <person name="Zhao R."/>
        </authorList>
    </citation>
    <scope>NUCLEOTIDE SEQUENCE [LARGE SCALE GENOMIC DNA]</scope>
    <source>
        <strain evidence="3 4">HJL G12</strain>
    </source>
</reference>
<feature type="compositionally biased region" description="Low complexity" evidence="1">
    <location>
        <begin position="78"/>
        <end position="97"/>
    </location>
</feature>
<feature type="transmembrane region" description="Helical" evidence="2">
    <location>
        <begin position="355"/>
        <end position="374"/>
    </location>
</feature>
<feature type="transmembrane region" description="Helical" evidence="2">
    <location>
        <begin position="571"/>
        <end position="589"/>
    </location>
</feature>
<feature type="transmembrane region" description="Helical" evidence="2">
    <location>
        <begin position="196"/>
        <end position="215"/>
    </location>
</feature>
<keyword evidence="2" id="KW-1133">Transmembrane helix</keyword>
<feature type="transmembrane region" description="Helical" evidence="2">
    <location>
        <begin position="455"/>
        <end position="473"/>
    </location>
</feature>
<dbReference type="AlphaFoldDB" id="A0A7X3LKZ4"/>
<feature type="region of interest" description="Disordered" evidence="1">
    <location>
        <begin position="19"/>
        <end position="127"/>
    </location>
</feature>
<dbReference type="PANTHER" id="PTHR38434:SF1">
    <property type="entry name" value="BLL2549 PROTEIN"/>
    <property type="match status" value="1"/>
</dbReference>
<feature type="transmembrane region" description="Helical" evidence="2">
    <location>
        <begin position="405"/>
        <end position="422"/>
    </location>
</feature>
<feature type="transmembrane region" description="Helical" evidence="2">
    <location>
        <begin position="323"/>
        <end position="343"/>
    </location>
</feature>
<feature type="compositionally biased region" description="Basic and acidic residues" evidence="1">
    <location>
        <begin position="23"/>
        <end position="37"/>
    </location>
</feature>
<feature type="transmembrane region" description="Helical" evidence="2">
    <location>
        <begin position="545"/>
        <end position="564"/>
    </location>
</feature>
<feature type="transmembrane region" description="Helical" evidence="2">
    <location>
        <begin position="595"/>
        <end position="616"/>
    </location>
</feature>
<proteinExistence type="predicted"/>
<evidence type="ECO:0000256" key="1">
    <source>
        <dbReference type="SAM" id="MobiDB-lite"/>
    </source>
</evidence>
<keyword evidence="2" id="KW-0812">Transmembrane</keyword>
<comment type="caution">
    <text evidence="3">The sequence shown here is derived from an EMBL/GenBank/DDBJ whole genome shotgun (WGS) entry which is preliminary data.</text>
</comment>
<dbReference type="PANTHER" id="PTHR38434">
    <property type="entry name" value="BLL2549 PROTEIN"/>
    <property type="match status" value="1"/>
</dbReference>
<sequence length="634" mass="70253">MDILERRIAQLEANMRQMQQELAELRQERREAGRTDEPQQTSHNMNPPPVDRQGYAAYGQPGIQGQPYPQQSMPGYPPNVNQNQPYQGQPPYAYNPGPRTPTPHQPEFNPYAYDRQQQGHTPPEPKPPVDWEHLIARVWLPRVFIVVLLLGVLWGFTAAVSAGYLTEPVRCLLGVVAAAVMYWLGERQLRSQREALGQVLLGGAVGVLILSVFAAHELYDLIPSGLAFALYILSIALCVFTALRRRSQTLMIIATVAGYLIPFLVHSTHPNAWVFTGYETVFSLAMIAVALKFEFRAAYFVAVGVLHLPLLIGYAAGDFGESRHIFIAAVFIQHAVLLGYAFFAPSLRRLDETLSLFPGYGIMALWIYTLYPFAEGSIHWRPLMLIVWALAYTLAAWGKHMQGQRAPVFAAVATSAWFLWTLDILDQSYSPAASIVVGTAGIILGLKLKSYMQQITAALVFFYGLSGTLFLVIHDILSAQTLSWVLLLIGIAVLAYVLRNTSELPISERLPDILMWADALLAIIFISQITNVFTAGLSYDFRHLVLSAVWALYAIAVIVCGIVIQRQMVRIAGIGLLFLTLMKVIIVDLPGVTVAVRAILFIGLGALGMVVSRLLYKRKNNAVPPISEETSIEP</sequence>
<feature type="transmembrane region" description="Helical" evidence="2">
    <location>
        <begin position="479"/>
        <end position="498"/>
    </location>
</feature>
<accession>A0A7X3LKZ4</accession>
<feature type="transmembrane region" description="Helical" evidence="2">
    <location>
        <begin position="519"/>
        <end position="539"/>
    </location>
</feature>
<feature type="compositionally biased region" description="Low complexity" evidence="1">
    <location>
        <begin position="53"/>
        <end position="71"/>
    </location>
</feature>
<dbReference type="Pfam" id="PF10101">
    <property type="entry name" value="DUF2339"/>
    <property type="match status" value="1"/>
</dbReference>
<dbReference type="Proteomes" id="UP000460318">
    <property type="component" value="Unassembled WGS sequence"/>
</dbReference>
<feature type="transmembrane region" description="Helical" evidence="2">
    <location>
        <begin position="380"/>
        <end position="398"/>
    </location>
</feature>
<evidence type="ECO:0000313" key="4">
    <source>
        <dbReference type="Proteomes" id="UP000460318"/>
    </source>
</evidence>
<keyword evidence="2" id="KW-0472">Membrane</keyword>
<evidence type="ECO:0000256" key="2">
    <source>
        <dbReference type="SAM" id="Phobius"/>
    </source>
</evidence>
<dbReference type="EMBL" id="WUBI01000005">
    <property type="protein sequence ID" value="MWV46969.1"/>
    <property type="molecule type" value="Genomic_DNA"/>
</dbReference>
<feature type="transmembrane region" description="Helical" evidence="2">
    <location>
        <begin position="143"/>
        <end position="161"/>
    </location>
</feature>
<evidence type="ECO:0000313" key="3">
    <source>
        <dbReference type="EMBL" id="MWV46969.1"/>
    </source>
</evidence>
<dbReference type="InterPro" id="IPR019286">
    <property type="entry name" value="DUF2339_TM"/>
</dbReference>
<feature type="transmembrane region" description="Helical" evidence="2">
    <location>
        <begin position="298"/>
        <end position="317"/>
    </location>
</feature>
<keyword evidence="4" id="KW-1185">Reference proteome</keyword>
<feature type="transmembrane region" description="Helical" evidence="2">
    <location>
        <begin position="272"/>
        <end position="291"/>
    </location>
</feature>
<feature type="transmembrane region" description="Helical" evidence="2">
    <location>
        <begin position="167"/>
        <end position="184"/>
    </location>
</feature>
<organism evidence="3 4">
    <name type="scientific">Paenibacillus dendrobii</name>
    <dbReference type="NCBI Taxonomy" id="2691084"/>
    <lineage>
        <taxon>Bacteria</taxon>
        <taxon>Bacillati</taxon>
        <taxon>Bacillota</taxon>
        <taxon>Bacilli</taxon>
        <taxon>Bacillales</taxon>
        <taxon>Paenibacillaceae</taxon>
        <taxon>Paenibacillus</taxon>
    </lineage>
</organism>
<feature type="transmembrane region" description="Helical" evidence="2">
    <location>
        <begin position="221"/>
        <end position="243"/>
    </location>
</feature>
<protein>
    <submittedName>
        <fullName evidence="3">DUF2339 domain-containing protein</fullName>
    </submittedName>
</protein>
<gene>
    <name evidence="3" type="ORF">GRF59_25485</name>
</gene>
<feature type="transmembrane region" description="Helical" evidence="2">
    <location>
        <begin position="250"/>
        <end position="266"/>
    </location>
</feature>